<organism evidence="2 3">
    <name type="scientific">Mycena rosella</name>
    <name type="common">Pink bonnet</name>
    <name type="synonym">Agaricus rosellus</name>
    <dbReference type="NCBI Taxonomy" id="1033263"/>
    <lineage>
        <taxon>Eukaryota</taxon>
        <taxon>Fungi</taxon>
        <taxon>Dikarya</taxon>
        <taxon>Basidiomycota</taxon>
        <taxon>Agaricomycotina</taxon>
        <taxon>Agaricomycetes</taxon>
        <taxon>Agaricomycetidae</taxon>
        <taxon>Agaricales</taxon>
        <taxon>Marasmiineae</taxon>
        <taxon>Mycenaceae</taxon>
        <taxon>Mycena</taxon>
    </lineage>
</organism>
<feature type="non-terminal residue" evidence="2">
    <location>
        <position position="1"/>
    </location>
</feature>
<accession>A0AAD7GCN7</accession>
<keyword evidence="3" id="KW-1185">Reference proteome</keyword>
<evidence type="ECO:0000313" key="2">
    <source>
        <dbReference type="EMBL" id="KAJ7677222.1"/>
    </source>
</evidence>
<name>A0AAD7GCN7_MYCRO</name>
<dbReference type="EMBL" id="JARKIE010000140">
    <property type="protein sequence ID" value="KAJ7677222.1"/>
    <property type="molecule type" value="Genomic_DNA"/>
</dbReference>
<proteinExistence type="predicted"/>
<sequence>GYQVNVLVQYSAADTTKPASYRSKPSLKVIRSSKLSIIDIDSTDRCGFIKCILDVHDYGIDYSPGVHFGPPFKMSWTGSSGGKAGAPTIETDTDFAVILASLKKKKDPAVVVEYNLDDMDGYRVSKKRVSFSAALPQDGEEEGVELLYGTKVPRVDDFTPQDQLHGSMILKLKGKWPCDKHQGESGDVGHCWIDVGGNHTGLNMRKLKMWSSAIVAGEATIHEPPNVIEFDGLRDGRLTRPRGRGGPRPSAGPSDITAVLLAAMLPLLHNMTPRTSDPLKTPPRTALPVVFPATPTKKPMVPLSPIPPPSSELHACLDDFFKLKGINLLETESVFASLELTPEIIADVPVSRLGELTGVIEGRLWGFQSFCREWSSRLQEKKRR</sequence>
<feature type="region of interest" description="Disordered" evidence="1">
    <location>
        <begin position="233"/>
        <end position="253"/>
    </location>
</feature>
<reference evidence="2" key="1">
    <citation type="submission" date="2023-03" db="EMBL/GenBank/DDBJ databases">
        <title>Massive genome expansion in bonnet fungi (Mycena s.s.) driven by repeated elements and novel gene families across ecological guilds.</title>
        <authorList>
            <consortium name="Lawrence Berkeley National Laboratory"/>
            <person name="Harder C.B."/>
            <person name="Miyauchi S."/>
            <person name="Viragh M."/>
            <person name="Kuo A."/>
            <person name="Thoen E."/>
            <person name="Andreopoulos B."/>
            <person name="Lu D."/>
            <person name="Skrede I."/>
            <person name="Drula E."/>
            <person name="Henrissat B."/>
            <person name="Morin E."/>
            <person name="Kohler A."/>
            <person name="Barry K."/>
            <person name="LaButti K."/>
            <person name="Morin E."/>
            <person name="Salamov A."/>
            <person name="Lipzen A."/>
            <person name="Mereny Z."/>
            <person name="Hegedus B."/>
            <person name="Baldrian P."/>
            <person name="Stursova M."/>
            <person name="Weitz H."/>
            <person name="Taylor A."/>
            <person name="Grigoriev I.V."/>
            <person name="Nagy L.G."/>
            <person name="Martin F."/>
            <person name="Kauserud H."/>
        </authorList>
    </citation>
    <scope>NUCLEOTIDE SEQUENCE</scope>
    <source>
        <strain evidence="2">CBHHK067</strain>
    </source>
</reference>
<dbReference type="AlphaFoldDB" id="A0AAD7GCN7"/>
<gene>
    <name evidence="2" type="ORF">B0H17DRAFT_867710</name>
</gene>
<evidence type="ECO:0000313" key="3">
    <source>
        <dbReference type="Proteomes" id="UP001221757"/>
    </source>
</evidence>
<feature type="non-terminal residue" evidence="2">
    <location>
        <position position="384"/>
    </location>
</feature>
<comment type="caution">
    <text evidence="2">The sequence shown here is derived from an EMBL/GenBank/DDBJ whole genome shotgun (WGS) entry which is preliminary data.</text>
</comment>
<dbReference type="Proteomes" id="UP001221757">
    <property type="component" value="Unassembled WGS sequence"/>
</dbReference>
<protein>
    <recommendedName>
        <fullName evidence="4">SAM domain-containing protein</fullName>
    </recommendedName>
</protein>
<evidence type="ECO:0008006" key="4">
    <source>
        <dbReference type="Google" id="ProtNLM"/>
    </source>
</evidence>
<evidence type="ECO:0000256" key="1">
    <source>
        <dbReference type="SAM" id="MobiDB-lite"/>
    </source>
</evidence>